<feature type="domain" description="RRM" evidence="3">
    <location>
        <begin position="359"/>
        <end position="430"/>
    </location>
</feature>
<feature type="compositionally biased region" description="Low complexity" evidence="2">
    <location>
        <begin position="219"/>
        <end position="240"/>
    </location>
</feature>
<dbReference type="SMART" id="SM00360">
    <property type="entry name" value="RRM"/>
    <property type="match status" value="1"/>
</dbReference>
<feature type="compositionally biased region" description="Polar residues" evidence="2">
    <location>
        <begin position="52"/>
        <end position="74"/>
    </location>
</feature>
<dbReference type="PROSITE" id="PS50102">
    <property type="entry name" value="RRM"/>
    <property type="match status" value="1"/>
</dbReference>
<feature type="compositionally biased region" description="Polar residues" evidence="2">
    <location>
        <begin position="267"/>
        <end position="280"/>
    </location>
</feature>
<accession>A0A8K0RG87</accession>
<feature type="compositionally biased region" description="Polar residues" evidence="2">
    <location>
        <begin position="249"/>
        <end position="258"/>
    </location>
</feature>
<feature type="compositionally biased region" description="Polar residues" evidence="2">
    <location>
        <begin position="296"/>
        <end position="315"/>
    </location>
</feature>
<protein>
    <recommendedName>
        <fullName evidence="3">RRM domain-containing protein</fullName>
    </recommendedName>
</protein>
<dbReference type="Proteomes" id="UP000813461">
    <property type="component" value="Unassembled WGS sequence"/>
</dbReference>
<dbReference type="AlphaFoldDB" id="A0A8K0RG87"/>
<feature type="compositionally biased region" description="Basic residues" evidence="2">
    <location>
        <begin position="515"/>
        <end position="528"/>
    </location>
</feature>
<dbReference type="InterPro" id="IPR012677">
    <property type="entry name" value="Nucleotide-bd_a/b_plait_sf"/>
</dbReference>
<evidence type="ECO:0000313" key="5">
    <source>
        <dbReference type="Proteomes" id="UP000813461"/>
    </source>
</evidence>
<dbReference type="SUPFAM" id="SSF54928">
    <property type="entry name" value="RNA-binding domain, RBD"/>
    <property type="match status" value="1"/>
</dbReference>
<gene>
    <name evidence="4" type="ORF">FB567DRAFT_32868</name>
</gene>
<dbReference type="CDD" id="cd12342">
    <property type="entry name" value="RRM_Nab3p"/>
    <property type="match status" value="1"/>
</dbReference>
<feature type="compositionally biased region" description="Basic and acidic residues" evidence="2">
    <location>
        <begin position="472"/>
        <end position="487"/>
    </location>
</feature>
<dbReference type="InterPro" id="IPR000504">
    <property type="entry name" value="RRM_dom"/>
</dbReference>
<keyword evidence="1" id="KW-0694">RNA-binding</keyword>
<organism evidence="4 5">
    <name type="scientific">Paraphoma chrysanthemicola</name>
    <dbReference type="NCBI Taxonomy" id="798071"/>
    <lineage>
        <taxon>Eukaryota</taxon>
        <taxon>Fungi</taxon>
        <taxon>Dikarya</taxon>
        <taxon>Ascomycota</taxon>
        <taxon>Pezizomycotina</taxon>
        <taxon>Dothideomycetes</taxon>
        <taxon>Pleosporomycetidae</taxon>
        <taxon>Pleosporales</taxon>
        <taxon>Pleosporineae</taxon>
        <taxon>Phaeosphaeriaceae</taxon>
        <taxon>Paraphoma</taxon>
    </lineage>
</organism>
<reference evidence="4" key="1">
    <citation type="journal article" date="2021" name="Nat. Commun.">
        <title>Genetic determinants of endophytism in the Arabidopsis root mycobiome.</title>
        <authorList>
            <person name="Mesny F."/>
            <person name="Miyauchi S."/>
            <person name="Thiergart T."/>
            <person name="Pickel B."/>
            <person name="Atanasova L."/>
            <person name="Karlsson M."/>
            <person name="Huettel B."/>
            <person name="Barry K.W."/>
            <person name="Haridas S."/>
            <person name="Chen C."/>
            <person name="Bauer D."/>
            <person name="Andreopoulos W."/>
            <person name="Pangilinan J."/>
            <person name="LaButti K."/>
            <person name="Riley R."/>
            <person name="Lipzen A."/>
            <person name="Clum A."/>
            <person name="Drula E."/>
            <person name="Henrissat B."/>
            <person name="Kohler A."/>
            <person name="Grigoriev I.V."/>
            <person name="Martin F.M."/>
            <person name="Hacquard S."/>
        </authorList>
    </citation>
    <scope>NUCLEOTIDE SEQUENCE</scope>
    <source>
        <strain evidence="4">MPI-SDFR-AT-0120</strain>
    </source>
</reference>
<feature type="compositionally biased region" description="Polar residues" evidence="2">
    <location>
        <begin position="126"/>
        <end position="152"/>
    </location>
</feature>
<keyword evidence="5" id="KW-1185">Reference proteome</keyword>
<comment type="caution">
    <text evidence="4">The sequence shown here is derived from an EMBL/GenBank/DDBJ whole genome shotgun (WGS) entry which is preliminary data.</text>
</comment>
<proteinExistence type="predicted"/>
<feature type="region of interest" description="Disordered" evidence="2">
    <location>
        <begin position="1"/>
        <end position="159"/>
    </location>
</feature>
<dbReference type="InterPro" id="IPR034167">
    <property type="entry name" value="Nab3_RRM"/>
</dbReference>
<evidence type="ECO:0000256" key="2">
    <source>
        <dbReference type="SAM" id="MobiDB-lite"/>
    </source>
</evidence>
<evidence type="ECO:0000256" key="1">
    <source>
        <dbReference type="PROSITE-ProRule" id="PRU00176"/>
    </source>
</evidence>
<evidence type="ECO:0000313" key="4">
    <source>
        <dbReference type="EMBL" id="KAH7095564.1"/>
    </source>
</evidence>
<feature type="region of interest" description="Disordered" evidence="2">
    <location>
        <begin position="212"/>
        <end position="280"/>
    </location>
</feature>
<dbReference type="InterPro" id="IPR052600">
    <property type="entry name" value="Nuc_rcpt_coact/corep"/>
</dbReference>
<sequence length="808" mass="88420">MHPSPSPPQQAEHIRHQQLTPESPRPQNVPSPANIPILELQMDPNFHESPHNHNGTATATSTPASHFASQSQTPNPLPPMPHLADPTAAASYLQQNVGAQGAEGHAPGYAQSAAAYGGSSGTQAQDISPIQNYSAQQHARAPSSSDATQTPGQDHHSAYPFTFDNAYAAQQAQAQSAPGAQYQTAGNAGISVDVQALLDSLNPSALNAPSGHYAAPHLSPQSAQAQANASTAPLPAAASLPPRPPAQDQPVTHPNYSPTDDIRSFHPHSQQTPNAQQRAGNGQLQPLNVRSQNYGQGVATQSPRTPGNAPQNQGALRSETPDDEDIRWPPEVNKKYEDFLDQERKFVTEGQWDQFPMGSRLFIGNLPTEKVTKRDIFHRFYRHGRLAQISIKQAYGFVQFLDAESCRRALDAEQGQAVRGRKMHLEVSKPQKNSRKADAQNAAARRRSRSPDYTRGGNAPAARYGGAGPMSPRDRDRRFREREEYRPMRSPSPRGVPRGMRSRDRSRDRFDNRYRSRSRTPPRRRRSPSPRQDYTEDDLDLRRRLPHEVPDIQILVLNENISRDFIRYAEDIFRQQGLRSNVLIMSGRFPEPAVVRRQIIEGVLAIVRMDSSGYLKGKVSVQIFDRRGGANNVQFNEYADLDPTTASLLVNKAKQTQSQPVQPVQPPAPPFGFNHNMPPFNQPASNPYASAPASQPNISNMITSLDASSLSQLLGAMSGNNAPQNPQPAPTFNADLARLLAQVSSPAQTPGYGAPAQPQMPQLSQFPGLASLLANQAQSTAPPIQATPQANSAPDMNEIMAQLAQYQR</sequence>
<feature type="compositionally biased region" description="Basic and acidic residues" evidence="2">
    <location>
        <begin position="501"/>
        <end position="514"/>
    </location>
</feature>
<dbReference type="EMBL" id="JAGMVJ010000001">
    <property type="protein sequence ID" value="KAH7095564.1"/>
    <property type="molecule type" value="Genomic_DNA"/>
</dbReference>
<dbReference type="PANTHER" id="PTHR23295">
    <property type="entry name" value="NUCLEAR RECEPTOR COACTIVATOR 5-RELATED"/>
    <property type="match status" value="1"/>
</dbReference>
<dbReference type="OrthoDB" id="10044938at2759"/>
<name>A0A8K0RG87_9PLEO</name>
<dbReference type="GO" id="GO:0003723">
    <property type="term" value="F:RNA binding"/>
    <property type="evidence" value="ECO:0007669"/>
    <property type="project" value="UniProtKB-UniRule"/>
</dbReference>
<feature type="compositionally biased region" description="Low complexity" evidence="2">
    <location>
        <begin position="108"/>
        <end position="125"/>
    </location>
</feature>
<dbReference type="InterPro" id="IPR035979">
    <property type="entry name" value="RBD_domain_sf"/>
</dbReference>
<dbReference type="PANTHER" id="PTHR23295:SF6">
    <property type="entry name" value="NEOSIN, ISOFORM A"/>
    <property type="match status" value="1"/>
</dbReference>
<dbReference type="Pfam" id="PF00076">
    <property type="entry name" value="RRM_1"/>
    <property type="match status" value="1"/>
</dbReference>
<evidence type="ECO:0000259" key="3">
    <source>
        <dbReference type="PROSITE" id="PS50102"/>
    </source>
</evidence>
<feature type="region of interest" description="Disordered" evidence="2">
    <location>
        <begin position="414"/>
        <end position="539"/>
    </location>
</feature>
<dbReference type="Gene3D" id="3.30.70.330">
    <property type="match status" value="1"/>
</dbReference>
<feature type="region of interest" description="Disordered" evidence="2">
    <location>
        <begin position="296"/>
        <end position="331"/>
    </location>
</feature>